<accession>A0A917FIU4</accession>
<reference evidence="2" key="2">
    <citation type="submission" date="2020-09" db="EMBL/GenBank/DDBJ databases">
        <authorList>
            <person name="Sun Q."/>
            <person name="Zhou Y."/>
        </authorList>
    </citation>
    <scope>NUCLEOTIDE SEQUENCE</scope>
    <source>
        <strain evidence="2">CGMCC 1.12181</strain>
    </source>
</reference>
<sequence>MIFFLHKLISNHIIFNVLIIVCVNGLVNAQSLPNGWQLEYVHGPSQVGIVETIAVDLNRDGLLDVVSASIDDGQVRTYINLSDLQFEQTIISEDVLGAYRLTATDLNADGQTDFLLPSIESHEVIALIADDQAQPHGYRKQIVASNVQLPTDAQAGDFNGDGLMDVVSISFQSGRLMLHQQNSTGNFTSTVLSSSPQSPRKIVIADFNNDQLADILVASSGDDSVRLFTNNGHSVFSEILISDQLTGVRYIDVCRTPGSLLPGFVAGVTDANQVMLFTNHGNNTFSGSVIDADLPGADVVHCVNIDQDPESELISVSRLYDSIYIQELSGPQNKRLIANQRDGYITATVADLKNNGRPVVLTQAYFENRNLIYTLDTNPREYVIWAQFPDGADYLEAGDIDGDGDTDLVYSAFRDDKVYWAEKKHNGYQIHTIYDAVDGPQSVKLVDIDEDGDLDVFTAGAWDDRFYFHQNQGGGEFKTFVVTDSANNPARVAVMDVNGDLKPDVLTTSSLDDSLRWYDVNGVQFIEHLIDDQLDGALALRADDINGDGLSDILVGSYFGDTISAFYNQGNGQFSRQELATNKVKPRTVMSEDVDNDGDTDIVFNASYDRKIWLLENSNGTYQEHMIHERSESASDLTLVDINSDGLLDVVGVSDQNGLIYISQQRSDSGFNSDVLTEVPFGVRAIISLPKTHTNSPQFALASNKNNSIMVMSQSDLIFKSGFE</sequence>
<gene>
    <name evidence="2" type="ORF">GCM10011365_00260</name>
</gene>
<proteinExistence type="predicted"/>
<comment type="caution">
    <text evidence="2">The sequence shown here is derived from an EMBL/GenBank/DDBJ whole genome shotgun (WGS) entry which is preliminary data.</text>
</comment>
<reference evidence="2" key="1">
    <citation type="journal article" date="2014" name="Int. J. Syst. Evol. Microbiol.">
        <title>Complete genome sequence of Corynebacterium casei LMG S-19264T (=DSM 44701T), isolated from a smear-ripened cheese.</title>
        <authorList>
            <consortium name="US DOE Joint Genome Institute (JGI-PGF)"/>
            <person name="Walter F."/>
            <person name="Albersmeier A."/>
            <person name="Kalinowski J."/>
            <person name="Ruckert C."/>
        </authorList>
    </citation>
    <scope>NUCLEOTIDE SEQUENCE</scope>
    <source>
        <strain evidence="2">CGMCC 1.12181</strain>
    </source>
</reference>
<dbReference type="AlphaFoldDB" id="A0A917FIU4"/>
<dbReference type="Proteomes" id="UP000605253">
    <property type="component" value="Unassembled WGS sequence"/>
</dbReference>
<evidence type="ECO:0008006" key="4">
    <source>
        <dbReference type="Google" id="ProtNLM"/>
    </source>
</evidence>
<evidence type="ECO:0000313" key="2">
    <source>
        <dbReference type="EMBL" id="GGF83290.1"/>
    </source>
</evidence>
<dbReference type="SUPFAM" id="SSF69318">
    <property type="entry name" value="Integrin alpha N-terminal domain"/>
    <property type="match status" value="2"/>
</dbReference>
<protein>
    <recommendedName>
        <fullName evidence="4">VCBS repeat protein</fullName>
    </recommendedName>
</protein>
<dbReference type="Pfam" id="PF13517">
    <property type="entry name" value="FG-GAP_3"/>
    <property type="match status" value="4"/>
</dbReference>
<evidence type="ECO:0000256" key="1">
    <source>
        <dbReference type="ARBA" id="ARBA00022729"/>
    </source>
</evidence>
<keyword evidence="1" id="KW-0732">Signal</keyword>
<name>A0A917FIU4_9GAMM</name>
<dbReference type="InterPro" id="IPR013517">
    <property type="entry name" value="FG-GAP"/>
</dbReference>
<dbReference type="EMBL" id="BMEO01000001">
    <property type="protein sequence ID" value="GGF83290.1"/>
    <property type="molecule type" value="Genomic_DNA"/>
</dbReference>
<organism evidence="2 3">
    <name type="scientific">Marinicella pacifica</name>
    <dbReference type="NCBI Taxonomy" id="1171543"/>
    <lineage>
        <taxon>Bacteria</taxon>
        <taxon>Pseudomonadati</taxon>
        <taxon>Pseudomonadota</taxon>
        <taxon>Gammaproteobacteria</taxon>
        <taxon>Lysobacterales</taxon>
        <taxon>Marinicellaceae</taxon>
        <taxon>Marinicella</taxon>
    </lineage>
</organism>
<dbReference type="Gene3D" id="2.130.10.130">
    <property type="entry name" value="Integrin alpha, N-terminal"/>
    <property type="match status" value="3"/>
</dbReference>
<evidence type="ECO:0000313" key="3">
    <source>
        <dbReference type="Proteomes" id="UP000605253"/>
    </source>
</evidence>
<dbReference type="PANTHER" id="PTHR44103:SF1">
    <property type="entry name" value="PROPROTEIN CONVERTASE P"/>
    <property type="match status" value="1"/>
</dbReference>
<dbReference type="RefSeq" id="WP_188363638.1">
    <property type="nucleotide sequence ID" value="NZ_BMEO01000001.1"/>
</dbReference>
<dbReference type="InterPro" id="IPR028994">
    <property type="entry name" value="Integrin_alpha_N"/>
</dbReference>
<keyword evidence="3" id="KW-1185">Reference proteome</keyword>
<dbReference type="PANTHER" id="PTHR44103">
    <property type="entry name" value="PROPROTEIN CONVERTASE P"/>
    <property type="match status" value="1"/>
</dbReference>